<accession>A0A8E2BE95</accession>
<dbReference type="EMBL" id="JACHGI010000017">
    <property type="protein sequence ID" value="MBB6469521.1"/>
    <property type="molecule type" value="Genomic_DNA"/>
</dbReference>
<evidence type="ECO:0000256" key="1">
    <source>
        <dbReference type="SAM" id="MobiDB-lite"/>
    </source>
</evidence>
<dbReference type="Proteomes" id="UP000532373">
    <property type="component" value="Unassembled WGS sequence"/>
</dbReference>
<feature type="compositionally biased region" description="Basic and acidic residues" evidence="1">
    <location>
        <begin position="130"/>
        <end position="141"/>
    </location>
</feature>
<protein>
    <submittedName>
        <fullName evidence="2">Uncharacterized protein</fullName>
    </submittedName>
</protein>
<gene>
    <name evidence="2" type="ORF">HNQ96_005411</name>
</gene>
<name>A0A8E2BE95_9HYPH</name>
<comment type="caution">
    <text evidence="2">The sequence shown here is derived from an EMBL/GenBank/DDBJ whole genome shotgun (WGS) entry which is preliminary data.</text>
</comment>
<feature type="region of interest" description="Disordered" evidence="1">
    <location>
        <begin position="130"/>
        <end position="154"/>
    </location>
</feature>
<dbReference type="AlphaFoldDB" id="A0A8E2BE95"/>
<organism evidence="2 3">
    <name type="scientific">Aminobacter carboxidus</name>
    <dbReference type="NCBI Taxonomy" id="376165"/>
    <lineage>
        <taxon>Bacteria</taxon>
        <taxon>Pseudomonadati</taxon>
        <taxon>Pseudomonadota</taxon>
        <taxon>Alphaproteobacteria</taxon>
        <taxon>Hyphomicrobiales</taxon>
        <taxon>Phyllobacteriaceae</taxon>
        <taxon>Aminobacter</taxon>
    </lineage>
</organism>
<evidence type="ECO:0000313" key="2">
    <source>
        <dbReference type="EMBL" id="MBB6469521.1"/>
    </source>
</evidence>
<reference evidence="2 3" key="1">
    <citation type="submission" date="2020-08" db="EMBL/GenBank/DDBJ databases">
        <title>Genomic Encyclopedia of Type Strains, Phase IV (KMG-IV): sequencing the most valuable type-strain genomes for metagenomic binning, comparative biology and taxonomic classification.</title>
        <authorList>
            <person name="Goeker M."/>
        </authorList>
    </citation>
    <scope>NUCLEOTIDE SEQUENCE [LARGE SCALE GENOMIC DNA]</scope>
    <source>
        <strain evidence="2 3">DSM 17454</strain>
    </source>
</reference>
<sequence length="186" mass="20936">MQHRTADMRGALPPKLVGPGRFAMWLQVSPVPGSRWPKWQSGWTSLAWLSLCAGLAAAPAGAGSGGAACLHCRYHRFNADTLRRPHRSRPIASKFENQLEPNLEQFQENCAAVFRPELRKNKKIARFRDSKKSRNALERLPPRTASTTDNRRQRGVDSFVPIGLSCTYRYNERDSRSPCTVQATMD</sequence>
<evidence type="ECO:0000313" key="3">
    <source>
        <dbReference type="Proteomes" id="UP000532373"/>
    </source>
</evidence>
<proteinExistence type="predicted"/>